<comment type="caution">
    <text evidence="2">The sequence shown here is derived from an EMBL/GenBank/DDBJ whole genome shotgun (WGS) entry which is preliminary data.</text>
</comment>
<dbReference type="EMBL" id="MQUR01000026">
    <property type="protein sequence ID" value="OLZ67310.1"/>
    <property type="molecule type" value="Genomic_DNA"/>
</dbReference>
<evidence type="ECO:0000313" key="3">
    <source>
        <dbReference type="Proteomes" id="UP000187151"/>
    </source>
</evidence>
<evidence type="ECO:0000256" key="1">
    <source>
        <dbReference type="SAM" id="MobiDB-lite"/>
    </source>
</evidence>
<protein>
    <submittedName>
        <fullName evidence="2">Uncharacterized protein</fullName>
    </submittedName>
</protein>
<organism evidence="2 3">
    <name type="scientific">Streptomyces amritsarensis</name>
    <dbReference type="NCBI Taxonomy" id="681158"/>
    <lineage>
        <taxon>Bacteria</taxon>
        <taxon>Bacillati</taxon>
        <taxon>Actinomycetota</taxon>
        <taxon>Actinomycetes</taxon>
        <taxon>Kitasatosporales</taxon>
        <taxon>Streptomycetaceae</taxon>
        <taxon>Streptomyces</taxon>
    </lineage>
</organism>
<sequence length="59" mass="6281">MPVGIAVLVFDGIVRWLGTALIMAGQPRPTSGRRAKKSPSQAGSVHTGAVELVRLREEI</sequence>
<reference evidence="2 3" key="1">
    <citation type="submission" date="2016-01" db="EMBL/GenBank/DDBJ databases">
        <title>Streptomyces amritsarensis strain MTCC 11845 genome sequencing and assembly.</title>
        <authorList>
            <person name="Sharma D."/>
            <person name="Nair G.R."/>
            <person name="Kaur G."/>
            <person name="Manhas R.K."/>
            <person name="Mayilraj S."/>
        </authorList>
    </citation>
    <scope>NUCLEOTIDE SEQUENCE [LARGE SCALE GENOMIC DNA]</scope>
    <source>
        <strain evidence="2 3">MTCC 11845</strain>
    </source>
</reference>
<accession>A0ABX3G3M7</accession>
<proteinExistence type="predicted"/>
<gene>
    <name evidence="2" type="ORF">AVW11_13915</name>
</gene>
<dbReference type="RefSeq" id="WP_076044115.1">
    <property type="nucleotide sequence ID" value="NZ_MQUR01000026.1"/>
</dbReference>
<name>A0ABX3G3M7_9ACTN</name>
<feature type="region of interest" description="Disordered" evidence="1">
    <location>
        <begin position="26"/>
        <end position="46"/>
    </location>
</feature>
<keyword evidence="3" id="KW-1185">Reference proteome</keyword>
<evidence type="ECO:0000313" key="2">
    <source>
        <dbReference type="EMBL" id="OLZ67310.1"/>
    </source>
</evidence>
<dbReference type="Proteomes" id="UP000187151">
    <property type="component" value="Unassembled WGS sequence"/>
</dbReference>